<gene>
    <name evidence="1" type="ORF">AWZ03_014964</name>
</gene>
<dbReference type="Proteomes" id="UP000295192">
    <property type="component" value="Unassembled WGS sequence"/>
</dbReference>
<keyword evidence="2" id="KW-1185">Reference proteome</keyword>
<organism evidence="1 2">
    <name type="scientific">Drosophila navojoa</name>
    <name type="common">Fruit fly</name>
    <dbReference type="NCBI Taxonomy" id="7232"/>
    <lineage>
        <taxon>Eukaryota</taxon>
        <taxon>Metazoa</taxon>
        <taxon>Ecdysozoa</taxon>
        <taxon>Arthropoda</taxon>
        <taxon>Hexapoda</taxon>
        <taxon>Insecta</taxon>
        <taxon>Pterygota</taxon>
        <taxon>Neoptera</taxon>
        <taxon>Endopterygota</taxon>
        <taxon>Diptera</taxon>
        <taxon>Brachycera</taxon>
        <taxon>Muscomorpha</taxon>
        <taxon>Ephydroidea</taxon>
        <taxon>Drosophilidae</taxon>
        <taxon>Drosophila</taxon>
    </lineage>
</organism>
<comment type="caution">
    <text evidence="1">The sequence shown here is derived from an EMBL/GenBank/DDBJ whole genome shotgun (WGS) entry which is preliminary data.</text>
</comment>
<accession>A0A484ASV3</accession>
<dbReference type="EMBL" id="LSRL02002591">
    <property type="protein sequence ID" value="TDG38615.1"/>
    <property type="molecule type" value="Genomic_DNA"/>
</dbReference>
<reference evidence="1 2" key="1">
    <citation type="journal article" date="2019" name="J. Hered.">
        <title>An Improved Genome Assembly for Drosophila navojoa, the Basal Species in the mojavensis Cluster.</title>
        <authorList>
            <person name="Vanderlinde T."/>
            <person name="Dupim E.G."/>
            <person name="Nazario-Yepiz N.O."/>
            <person name="Carvalho A.B."/>
        </authorList>
    </citation>
    <scope>NUCLEOTIDE SEQUENCE [LARGE SCALE GENOMIC DNA]</scope>
    <source>
        <strain evidence="1">Navoj_Jal97</strain>
        <tissue evidence="1">Whole organism</tissue>
    </source>
</reference>
<sequence>MRYDGQSDPLGFIEIVEERAITRALSEVLVDNAAKWFLTSGLRDVFWSKFKKDFLDFFLPPQYFKCLEDQIMMHRSTVPIVAVIH</sequence>
<protein>
    <submittedName>
        <fullName evidence="1">Uncharacterized protein</fullName>
    </submittedName>
</protein>
<dbReference type="AlphaFoldDB" id="A0A484ASV3"/>
<evidence type="ECO:0000313" key="1">
    <source>
        <dbReference type="EMBL" id="TDG38615.1"/>
    </source>
</evidence>
<name>A0A484ASV3_DRONA</name>
<evidence type="ECO:0000313" key="2">
    <source>
        <dbReference type="Proteomes" id="UP000295192"/>
    </source>
</evidence>
<proteinExistence type="predicted"/>